<dbReference type="RefSeq" id="XP_001795666.1">
    <property type="nucleotide sequence ID" value="XM_001795614.1"/>
</dbReference>
<dbReference type="InParanoid" id="Q0USK7"/>
<proteinExistence type="predicted"/>
<reference evidence="2" key="1">
    <citation type="journal article" date="2007" name="Plant Cell">
        <title>Dothideomycete-plant interactions illuminated by genome sequencing and EST analysis of the wheat pathogen Stagonospora nodorum.</title>
        <authorList>
            <person name="Hane J.K."/>
            <person name="Lowe R.G."/>
            <person name="Solomon P.S."/>
            <person name="Tan K.C."/>
            <person name="Schoch C.L."/>
            <person name="Spatafora J.W."/>
            <person name="Crous P.W."/>
            <person name="Kodira C."/>
            <person name="Birren B.W."/>
            <person name="Galagan J.E."/>
            <person name="Torriani S.F."/>
            <person name="McDonald B.A."/>
            <person name="Oliver R.P."/>
        </authorList>
    </citation>
    <scope>NUCLEOTIDE SEQUENCE [LARGE SCALE GENOMIC DNA]</scope>
    <source>
        <strain evidence="2">SN15 / ATCC MYA-4574 / FGSC 10173</strain>
    </source>
</reference>
<organism evidence="1 2">
    <name type="scientific">Phaeosphaeria nodorum (strain SN15 / ATCC MYA-4574 / FGSC 10173)</name>
    <name type="common">Glume blotch fungus</name>
    <name type="synonym">Parastagonospora nodorum</name>
    <dbReference type="NCBI Taxonomy" id="321614"/>
    <lineage>
        <taxon>Eukaryota</taxon>
        <taxon>Fungi</taxon>
        <taxon>Dikarya</taxon>
        <taxon>Ascomycota</taxon>
        <taxon>Pezizomycotina</taxon>
        <taxon>Dothideomycetes</taxon>
        <taxon>Pleosporomycetidae</taxon>
        <taxon>Pleosporales</taxon>
        <taxon>Pleosporineae</taxon>
        <taxon>Phaeosphaeriaceae</taxon>
        <taxon>Parastagonospora</taxon>
    </lineage>
</organism>
<dbReference type="GeneID" id="5972541"/>
<evidence type="ECO:0000313" key="1">
    <source>
        <dbReference type="EMBL" id="EAT87648.1"/>
    </source>
</evidence>
<dbReference type="AlphaFoldDB" id="Q0USK7"/>
<accession>Q0USK7</accession>
<protein>
    <submittedName>
        <fullName evidence="1">Uncharacterized protein</fullName>
    </submittedName>
</protein>
<name>Q0USK7_PHANO</name>
<sequence length="163" mass="18244">MTTGSAGSAACRCLLFGLPSSARLCEQLRALGQTLRWGASGIREAVHAPPGNWRHSPLELQQLACHRTANLRNSLPPTGTPVLTGACDYLNIVQMGHVQRNRMFRLHLIARATSRDIIAYLEGVWFQRRFRAPFRDIAPLHPKAVNYRRSFCGHMMNTPDRLG</sequence>
<dbReference type="KEGG" id="pno:SNOG_05257"/>
<dbReference type="Proteomes" id="UP000001055">
    <property type="component" value="Unassembled WGS sequence"/>
</dbReference>
<evidence type="ECO:0000313" key="2">
    <source>
        <dbReference type="Proteomes" id="UP000001055"/>
    </source>
</evidence>
<dbReference type="EMBL" id="CH445331">
    <property type="protein sequence ID" value="EAT87648.1"/>
    <property type="molecule type" value="Genomic_DNA"/>
</dbReference>
<gene>
    <name evidence="1" type="ORF">SNOG_05257</name>
</gene>